<sequence length="116" mass="13116">MNSTGGLIRCLDSGRFDNINFDIRLLLSRYSDVLLAFVNRNCNNLANCLAKFAINFCSIEFWSNSCPNLLMSLACKYVLSFPSDDSIVKHIYYSQPLSCIQPSSFIHIFYGRSPAL</sequence>
<comment type="caution">
    <text evidence="1">The sequence shown here is derived from an EMBL/GenBank/DDBJ whole genome shotgun (WGS) entry which is preliminary data.</text>
</comment>
<evidence type="ECO:0000313" key="1">
    <source>
        <dbReference type="EMBL" id="KAK2640002.1"/>
    </source>
</evidence>
<reference evidence="1" key="1">
    <citation type="journal article" date="2023" name="Plant J.">
        <title>Genome sequences and population genomics provide insights into the demographic history, inbreeding, and mutation load of two 'living fossil' tree species of Dipteronia.</title>
        <authorList>
            <person name="Feng Y."/>
            <person name="Comes H.P."/>
            <person name="Chen J."/>
            <person name="Zhu S."/>
            <person name="Lu R."/>
            <person name="Zhang X."/>
            <person name="Li P."/>
            <person name="Qiu J."/>
            <person name="Olsen K.M."/>
            <person name="Qiu Y."/>
        </authorList>
    </citation>
    <scope>NUCLEOTIDE SEQUENCE</scope>
    <source>
        <strain evidence="1">KIB01</strain>
    </source>
</reference>
<gene>
    <name evidence="1" type="ORF">Ddye_027797</name>
</gene>
<organism evidence="1 2">
    <name type="scientific">Dipteronia dyeriana</name>
    <dbReference type="NCBI Taxonomy" id="168575"/>
    <lineage>
        <taxon>Eukaryota</taxon>
        <taxon>Viridiplantae</taxon>
        <taxon>Streptophyta</taxon>
        <taxon>Embryophyta</taxon>
        <taxon>Tracheophyta</taxon>
        <taxon>Spermatophyta</taxon>
        <taxon>Magnoliopsida</taxon>
        <taxon>eudicotyledons</taxon>
        <taxon>Gunneridae</taxon>
        <taxon>Pentapetalae</taxon>
        <taxon>rosids</taxon>
        <taxon>malvids</taxon>
        <taxon>Sapindales</taxon>
        <taxon>Sapindaceae</taxon>
        <taxon>Hippocastanoideae</taxon>
        <taxon>Acereae</taxon>
        <taxon>Dipteronia</taxon>
    </lineage>
</organism>
<keyword evidence="2" id="KW-1185">Reference proteome</keyword>
<dbReference type="AlphaFoldDB" id="A0AAD9TQ88"/>
<accession>A0AAD9TQ88</accession>
<name>A0AAD9TQ88_9ROSI</name>
<protein>
    <submittedName>
        <fullName evidence="1">Uncharacterized protein</fullName>
    </submittedName>
</protein>
<dbReference type="EMBL" id="JANJYI010000008">
    <property type="protein sequence ID" value="KAK2640002.1"/>
    <property type="molecule type" value="Genomic_DNA"/>
</dbReference>
<evidence type="ECO:0000313" key="2">
    <source>
        <dbReference type="Proteomes" id="UP001280121"/>
    </source>
</evidence>
<proteinExistence type="predicted"/>
<dbReference type="Proteomes" id="UP001280121">
    <property type="component" value="Unassembled WGS sequence"/>
</dbReference>